<dbReference type="FunFam" id="1.25.40.10:FF:001248">
    <property type="entry name" value="Pentatricopeptide repeat-containing protein At5g09450, mitochondrial"/>
    <property type="match status" value="1"/>
</dbReference>
<accession>A0A8T3B8C0</accession>
<dbReference type="InterPro" id="IPR002885">
    <property type="entry name" value="PPR_rpt"/>
</dbReference>
<evidence type="ECO:0008006" key="6">
    <source>
        <dbReference type="Google" id="ProtNLM"/>
    </source>
</evidence>
<feature type="repeat" description="PPR" evidence="3">
    <location>
        <begin position="167"/>
        <end position="201"/>
    </location>
</feature>
<dbReference type="GO" id="GO:0003729">
    <property type="term" value="F:mRNA binding"/>
    <property type="evidence" value="ECO:0007669"/>
    <property type="project" value="UniProtKB-ARBA"/>
</dbReference>
<keyword evidence="2" id="KW-0677">Repeat</keyword>
<dbReference type="GO" id="GO:0005739">
    <property type="term" value="C:mitochondrion"/>
    <property type="evidence" value="ECO:0007669"/>
    <property type="project" value="TreeGrafter"/>
</dbReference>
<reference evidence="4" key="1">
    <citation type="journal article" date="2022" name="Front. Genet.">
        <title>Chromosome-Scale Assembly of the Dendrobium nobile Genome Provides Insights Into the Molecular Mechanism of the Biosynthesis of the Medicinal Active Ingredient of Dendrobium.</title>
        <authorList>
            <person name="Xu Q."/>
            <person name="Niu S.-C."/>
            <person name="Li K.-L."/>
            <person name="Zheng P.-J."/>
            <person name="Zhang X.-J."/>
            <person name="Jia Y."/>
            <person name="Liu Y."/>
            <person name="Niu Y.-X."/>
            <person name="Yu L.-H."/>
            <person name="Chen D.-F."/>
            <person name="Zhang G.-Q."/>
        </authorList>
    </citation>
    <scope>NUCLEOTIDE SEQUENCE</scope>
    <source>
        <tissue evidence="4">Leaf</tissue>
    </source>
</reference>
<dbReference type="InterPro" id="IPR011990">
    <property type="entry name" value="TPR-like_helical_dom_sf"/>
</dbReference>
<evidence type="ECO:0000256" key="3">
    <source>
        <dbReference type="PROSITE-ProRule" id="PRU00708"/>
    </source>
</evidence>
<evidence type="ECO:0000256" key="1">
    <source>
        <dbReference type="ARBA" id="ARBA00007626"/>
    </source>
</evidence>
<dbReference type="Proteomes" id="UP000829196">
    <property type="component" value="Unassembled WGS sequence"/>
</dbReference>
<dbReference type="Gene3D" id="1.25.40.10">
    <property type="entry name" value="Tetratricopeptide repeat domain"/>
    <property type="match status" value="2"/>
</dbReference>
<name>A0A8T3B8C0_DENNO</name>
<evidence type="ECO:0000313" key="5">
    <source>
        <dbReference type="Proteomes" id="UP000829196"/>
    </source>
</evidence>
<dbReference type="PANTHER" id="PTHR45717:SF4">
    <property type="entry name" value="OS04G0450200 PROTEIN"/>
    <property type="match status" value="1"/>
</dbReference>
<dbReference type="PROSITE" id="PS51375">
    <property type="entry name" value="PPR"/>
    <property type="match status" value="2"/>
</dbReference>
<comment type="caution">
    <text evidence="4">The sequence shown here is derived from an EMBL/GenBank/DDBJ whole genome shotgun (WGS) entry which is preliminary data.</text>
</comment>
<dbReference type="PANTHER" id="PTHR45717">
    <property type="entry name" value="OS12G0527900 PROTEIN"/>
    <property type="match status" value="1"/>
</dbReference>
<gene>
    <name evidence="4" type="ORF">KFK09_013206</name>
</gene>
<dbReference type="OrthoDB" id="185373at2759"/>
<evidence type="ECO:0000256" key="2">
    <source>
        <dbReference type="ARBA" id="ARBA00022737"/>
    </source>
</evidence>
<dbReference type="EMBL" id="JAGYWB010000010">
    <property type="protein sequence ID" value="KAI0507088.1"/>
    <property type="molecule type" value="Genomic_DNA"/>
</dbReference>
<dbReference type="Pfam" id="PF01535">
    <property type="entry name" value="PPR"/>
    <property type="match status" value="2"/>
</dbReference>
<organism evidence="4 5">
    <name type="scientific">Dendrobium nobile</name>
    <name type="common">Orchid</name>
    <dbReference type="NCBI Taxonomy" id="94219"/>
    <lineage>
        <taxon>Eukaryota</taxon>
        <taxon>Viridiplantae</taxon>
        <taxon>Streptophyta</taxon>
        <taxon>Embryophyta</taxon>
        <taxon>Tracheophyta</taxon>
        <taxon>Spermatophyta</taxon>
        <taxon>Magnoliopsida</taxon>
        <taxon>Liliopsida</taxon>
        <taxon>Asparagales</taxon>
        <taxon>Orchidaceae</taxon>
        <taxon>Epidendroideae</taxon>
        <taxon>Malaxideae</taxon>
        <taxon>Dendrobiinae</taxon>
        <taxon>Dendrobium</taxon>
    </lineage>
</organism>
<protein>
    <recommendedName>
        <fullName evidence="6">Pentatricopeptide repeat-containing protein</fullName>
    </recommendedName>
</protein>
<feature type="repeat" description="PPR" evidence="3">
    <location>
        <begin position="202"/>
        <end position="236"/>
    </location>
</feature>
<sequence length="417" mass="46937">MPTGSFFPVLLRRCVLVAPASQACRVISFSIIDSSRCFSSPAAPTSERVGLEIADEDPSSTPAGAPDDLRSRIFRLRFPKRSATVVIDKWISEGRKATAPELRKIARDLRRSQRFKHALEISEWMKIHQESELSDNDFAMRIDLITKVFGVSSAEEFFEGLPSSAKSCEAYTALLHAYAGAKLIDKAERLFEKIKDSNFSVSILTFNEMMTLYTSIGQLDKVHVVVEELRRRKVSPDLFTYNLWISACAATFDVEGVRKILDEMASDLSFDDSWTTYAKLADIYITASHLVSSDNSLIENEKISQREWITYDFLILLHAGLGNINKINEIWKALHMTSQKMTSRNYVCILSSYLVLGKLKEASEVIDEWKQSKVLDFDISACNRLFDGFVKVGLVEAAETLQGLMRLKNLEIPGSNA</sequence>
<proteinExistence type="inferred from homology"/>
<dbReference type="AlphaFoldDB" id="A0A8T3B8C0"/>
<comment type="similarity">
    <text evidence="1">Belongs to the PPR family. P subfamily.</text>
</comment>
<dbReference type="NCBIfam" id="TIGR00756">
    <property type="entry name" value="PPR"/>
    <property type="match status" value="1"/>
</dbReference>
<dbReference type="SMR" id="A0A8T3B8C0"/>
<keyword evidence="5" id="KW-1185">Reference proteome</keyword>
<evidence type="ECO:0000313" key="4">
    <source>
        <dbReference type="EMBL" id="KAI0507088.1"/>
    </source>
</evidence>
<dbReference type="Pfam" id="PF13812">
    <property type="entry name" value="PPR_3"/>
    <property type="match status" value="1"/>
</dbReference>